<dbReference type="eggNOG" id="KOG0284">
    <property type="taxonomic scope" value="Eukaryota"/>
</dbReference>
<dbReference type="EMBL" id="KI397507">
    <property type="protein sequence ID" value="ERM94579.1"/>
    <property type="molecule type" value="Genomic_DNA"/>
</dbReference>
<sequence length="253" mass="27210">MDRHETPQAEVNNARENSVWDLAWHPIFYILCSGSIDHTTRFWCRNRLGDTSREKHVAGYNQGPGDAVGLAYPLSSNFPLPKASAGLGAFPSRLTRNEGTIPGVGVTMPLSIPIPDSSEQGEQRPPLQVLMPMAQPPLPLVPHPFLLESTQYNQIPQEVRAPQMVSLPLPTPLSPIPHPSHLAMPQHMHMPRPLSHLVQSPMNVIRGGSVTGGNVQPPLSGFANGVIGVEGPASTSGVVTYAIRGMCNRSPGG</sequence>
<dbReference type="GO" id="GO:0005634">
    <property type="term" value="C:nucleus"/>
    <property type="evidence" value="ECO:0007669"/>
    <property type="project" value="UniProtKB-ARBA"/>
</dbReference>
<dbReference type="STRING" id="13333.W1NHA1"/>
<evidence type="ECO:0000313" key="2">
    <source>
        <dbReference type="Proteomes" id="UP000017836"/>
    </source>
</evidence>
<dbReference type="GO" id="GO:0031124">
    <property type="term" value="P:mRNA 3'-end processing"/>
    <property type="evidence" value="ECO:0007669"/>
    <property type="project" value="InterPro"/>
</dbReference>
<reference evidence="2" key="1">
    <citation type="journal article" date="2013" name="Science">
        <title>The Amborella genome and the evolution of flowering plants.</title>
        <authorList>
            <consortium name="Amborella Genome Project"/>
        </authorList>
    </citation>
    <scope>NUCLEOTIDE SEQUENCE [LARGE SCALE GENOMIC DNA]</scope>
</reference>
<proteinExistence type="predicted"/>
<keyword evidence="2" id="KW-1185">Reference proteome</keyword>
<evidence type="ECO:0000313" key="1">
    <source>
        <dbReference type="EMBL" id="ERM94579.1"/>
    </source>
</evidence>
<dbReference type="Gramene" id="ERM94579">
    <property type="protein sequence ID" value="ERM94579"/>
    <property type="gene ID" value="AMTR_s00011p00028190"/>
</dbReference>
<accession>W1NHA1</accession>
<name>W1NHA1_AMBTC</name>
<dbReference type="AlphaFoldDB" id="W1NHA1"/>
<dbReference type="HOGENOM" id="CLU_000288_77_2_1"/>
<organism evidence="1 2">
    <name type="scientific">Amborella trichopoda</name>
    <dbReference type="NCBI Taxonomy" id="13333"/>
    <lineage>
        <taxon>Eukaryota</taxon>
        <taxon>Viridiplantae</taxon>
        <taxon>Streptophyta</taxon>
        <taxon>Embryophyta</taxon>
        <taxon>Tracheophyta</taxon>
        <taxon>Spermatophyta</taxon>
        <taxon>Magnoliopsida</taxon>
        <taxon>Amborellales</taxon>
        <taxon>Amborellaceae</taxon>
        <taxon>Amborella</taxon>
    </lineage>
</organism>
<dbReference type="InterPro" id="IPR045245">
    <property type="entry name" value="Pfs2-like"/>
</dbReference>
<dbReference type="OMA" id="NQNINAM"/>
<gene>
    <name evidence="1" type="ORF">AMTR_s00011p00028190</name>
</gene>
<dbReference type="PANTHER" id="PTHR22836:SF0">
    <property type="entry name" value="PRE-MRNA 3' END PROCESSING PROTEIN WDR33"/>
    <property type="match status" value="1"/>
</dbReference>
<dbReference type="Proteomes" id="UP000017836">
    <property type="component" value="Unassembled WGS sequence"/>
</dbReference>
<dbReference type="PANTHER" id="PTHR22836">
    <property type="entry name" value="WD40 REPEAT PROTEIN"/>
    <property type="match status" value="1"/>
</dbReference>
<protein>
    <submittedName>
        <fullName evidence="1">Uncharacterized protein</fullName>
    </submittedName>
</protein>